<dbReference type="InterPro" id="IPR012340">
    <property type="entry name" value="NA-bd_OB-fold"/>
</dbReference>
<comment type="subunit">
    <text evidence="7">Homodimer.</text>
</comment>
<keyword evidence="3 7" id="KW-0547">Nucleotide-binding</keyword>
<evidence type="ECO:0000313" key="9">
    <source>
        <dbReference type="EMBL" id="HGK63099.1"/>
    </source>
</evidence>
<dbReference type="PANTHER" id="PTHR22594:SF34">
    <property type="entry name" value="ASPARAGINE--TRNA LIGASE, MITOCHONDRIAL-RELATED"/>
    <property type="match status" value="1"/>
</dbReference>
<protein>
    <recommendedName>
        <fullName evidence="7">Asparagine--tRNA ligase</fullName>
        <ecNumber evidence="7">6.1.1.22</ecNumber>
    </recommendedName>
    <alternativeName>
        <fullName evidence="7">Asparaginyl-tRNA synthetase</fullName>
        <shortName evidence="7">AsnRS</shortName>
    </alternativeName>
</protein>
<dbReference type="InterPro" id="IPR045864">
    <property type="entry name" value="aa-tRNA-synth_II/BPL/LPL"/>
</dbReference>
<evidence type="ECO:0000256" key="5">
    <source>
        <dbReference type="ARBA" id="ARBA00022917"/>
    </source>
</evidence>
<gene>
    <name evidence="7" type="primary">asnS</name>
    <name evidence="9" type="ORF">ENU74_00640</name>
</gene>
<sequence>MIWIENIGEYEGKEVLLKGWVYNKRSSGKVRFLLIRDGTGIIQAVFEEKEVVNDSFELADKVSQESVVELKGIVRKDARAPGGYEIVAKELKLLSPSENFPITKKEHGIDFLLQHRHLWLRSRKQFAILRIRAEVIKACRDFLDQKGFLLVDAPILTPTSCEGTTTLFEVNYFDKKAYLSQSGQLYMEAAAAAFGRVYCFGPTFRAEKSKTRRHLTEFWMVEPEASFMELFDIINLAEEMICYIIERVLERRKRELAILERDIKPLTNIKPPFPRLTYDEAIKKLKEGGFSINWGDDFGGDEETFLSNLYDKPLIIYYYPAKCKAFYMKRLKENPEISLSVDILAPEGYGEIVGGGQREDDIKELEKRIEEYQLPKEPLEWYLDLRRYGSFVHSGFGLGIERTVAWICKIKHVREAIPFPRLIDRIYP</sequence>
<dbReference type="CDD" id="cd04100">
    <property type="entry name" value="Asp_Lys_Asn_RS_N"/>
    <property type="match status" value="1"/>
</dbReference>
<evidence type="ECO:0000256" key="2">
    <source>
        <dbReference type="ARBA" id="ARBA00022598"/>
    </source>
</evidence>
<evidence type="ECO:0000259" key="8">
    <source>
        <dbReference type="PROSITE" id="PS50862"/>
    </source>
</evidence>
<dbReference type="GO" id="GO:0004816">
    <property type="term" value="F:asparagine-tRNA ligase activity"/>
    <property type="evidence" value="ECO:0007669"/>
    <property type="project" value="UniProtKB-UniRule"/>
</dbReference>
<dbReference type="NCBIfam" id="NF003483">
    <property type="entry name" value="PRK05159.1"/>
    <property type="match status" value="1"/>
</dbReference>
<dbReference type="GO" id="GO:0006421">
    <property type="term" value="P:asparaginyl-tRNA aminoacylation"/>
    <property type="evidence" value="ECO:0007669"/>
    <property type="project" value="UniProtKB-UniRule"/>
</dbReference>
<dbReference type="InterPro" id="IPR006195">
    <property type="entry name" value="aa-tRNA-synth_II"/>
</dbReference>
<comment type="catalytic activity">
    <reaction evidence="7">
        <text>tRNA(Asn) + L-asparagine + ATP = L-asparaginyl-tRNA(Asn) + AMP + diphosphate + H(+)</text>
        <dbReference type="Rhea" id="RHEA:11180"/>
        <dbReference type="Rhea" id="RHEA-COMP:9659"/>
        <dbReference type="Rhea" id="RHEA-COMP:9674"/>
        <dbReference type="ChEBI" id="CHEBI:15378"/>
        <dbReference type="ChEBI" id="CHEBI:30616"/>
        <dbReference type="ChEBI" id="CHEBI:33019"/>
        <dbReference type="ChEBI" id="CHEBI:58048"/>
        <dbReference type="ChEBI" id="CHEBI:78442"/>
        <dbReference type="ChEBI" id="CHEBI:78515"/>
        <dbReference type="ChEBI" id="CHEBI:456215"/>
        <dbReference type="EC" id="6.1.1.22"/>
    </reaction>
</comment>
<keyword evidence="4 7" id="KW-0067">ATP-binding</keyword>
<comment type="caution">
    <text evidence="9">The sequence shown here is derived from an EMBL/GenBank/DDBJ whole genome shotgun (WGS) entry which is preliminary data.</text>
</comment>
<dbReference type="PRINTS" id="PR01042">
    <property type="entry name" value="TRNASYNTHASP"/>
</dbReference>
<evidence type="ECO:0000256" key="7">
    <source>
        <dbReference type="HAMAP-Rule" id="MF_00534"/>
    </source>
</evidence>
<dbReference type="PROSITE" id="PS50862">
    <property type="entry name" value="AA_TRNA_LIGASE_II"/>
    <property type="match status" value="1"/>
</dbReference>
<dbReference type="GO" id="GO:0005737">
    <property type="term" value="C:cytoplasm"/>
    <property type="evidence" value="ECO:0007669"/>
    <property type="project" value="UniProtKB-SubCell"/>
</dbReference>
<dbReference type="InterPro" id="IPR004364">
    <property type="entry name" value="Aa-tRNA-synt_II"/>
</dbReference>
<dbReference type="Pfam" id="PF00152">
    <property type="entry name" value="tRNA-synt_2"/>
    <property type="match status" value="1"/>
</dbReference>
<dbReference type="GO" id="GO:0005524">
    <property type="term" value="F:ATP binding"/>
    <property type="evidence" value="ECO:0007669"/>
    <property type="project" value="UniProtKB-UniRule"/>
</dbReference>
<comment type="similarity">
    <text evidence="1 7">Belongs to the class-II aminoacyl-tRNA synthetase family.</text>
</comment>
<dbReference type="SUPFAM" id="SSF55681">
    <property type="entry name" value="Class II aaRS and biotin synthetases"/>
    <property type="match status" value="1"/>
</dbReference>
<dbReference type="NCBIfam" id="TIGR00457">
    <property type="entry name" value="asnS"/>
    <property type="match status" value="1"/>
</dbReference>
<evidence type="ECO:0000256" key="1">
    <source>
        <dbReference type="ARBA" id="ARBA00008226"/>
    </source>
</evidence>
<dbReference type="AlphaFoldDB" id="A0A7V3ZUG3"/>
<dbReference type="NCBIfam" id="NF003037">
    <property type="entry name" value="PRK03932.1"/>
    <property type="match status" value="1"/>
</dbReference>
<evidence type="ECO:0000256" key="6">
    <source>
        <dbReference type="ARBA" id="ARBA00023146"/>
    </source>
</evidence>
<keyword evidence="2 7" id="KW-0436">Ligase</keyword>
<feature type="domain" description="Aminoacyl-transfer RNA synthetases class-II family profile" evidence="8">
    <location>
        <begin position="129"/>
        <end position="418"/>
    </location>
</feature>
<reference evidence="9" key="1">
    <citation type="journal article" date="2020" name="mSystems">
        <title>Genome- and Community-Level Interaction Insights into Carbon Utilization and Element Cycling Functions of Hydrothermarchaeota in Hydrothermal Sediment.</title>
        <authorList>
            <person name="Zhou Z."/>
            <person name="Liu Y."/>
            <person name="Xu W."/>
            <person name="Pan J."/>
            <person name="Luo Z.H."/>
            <person name="Li M."/>
        </authorList>
    </citation>
    <scope>NUCLEOTIDE SEQUENCE [LARGE SCALE GENOMIC DNA]</scope>
    <source>
        <strain evidence="9">SpSt-697</strain>
    </source>
</reference>
<evidence type="ECO:0000256" key="3">
    <source>
        <dbReference type="ARBA" id="ARBA00022741"/>
    </source>
</evidence>
<keyword evidence="6 7" id="KW-0030">Aminoacyl-tRNA synthetase</keyword>
<dbReference type="Pfam" id="PF01336">
    <property type="entry name" value="tRNA_anti-codon"/>
    <property type="match status" value="1"/>
</dbReference>
<dbReference type="HAMAP" id="MF_00534">
    <property type="entry name" value="Asn_tRNA_synth"/>
    <property type="match status" value="1"/>
</dbReference>
<dbReference type="Gene3D" id="3.30.930.10">
    <property type="entry name" value="Bira Bifunctional Protein, Domain 2"/>
    <property type="match status" value="1"/>
</dbReference>
<accession>A0A7V3ZUG3</accession>
<comment type="subcellular location">
    <subcellularLocation>
        <location evidence="7">Cytoplasm</location>
    </subcellularLocation>
</comment>
<keyword evidence="7" id="KW-0963">Cytoplasm</keyword>
<dbReference type="InterPro" id="IPR004365">
    <property type="entry name" value="NA-bd_OB_tRNA"/>
</dbReference>
<dbReference type="EMBL" id="DTDR01000023">
    <property type="protein sequence ID" value="HGK63099.1"/>
    <property type="molecule type" value="Genomic_DNA"/>
</dbReference>
<dbReference type="EC" id="6.1.1.22" evidence="7"/>
<dbReference type="SUPFAM" id="SSF50249">
    <property type="entry name" value="Nucleic acid-binding proteins"/>
    <property type="match status" value="1"/>
</dbReference>
<name>A0A7V3ZUG3_UNCW3</name>
<organism evidence="9">
    <name type="scientific">candidate division WOR-3 bacterium</name>
    <dbReference type="NCBI Taxonomy" id="2052148"/>
    <lineage>
        <taxon>Bacteria</taxon>
        <taxon>Bacteria division WOR-3</taxon>
    </lineage>
</organism>
<dbReference type="InterPro" id="IPR002312">
    <property type="entry name" value="Asp/Asn-tRNA-synth_IIb"/>
</dbReference>
<dbReference type="InterPro" id="IPR004522">
    <property type="entry name" value="Asn-tRNA-ligase"/>
</dbReference>
<dbReference type="PANTHER" id="PTHR22594">
    <property type="entry name" value="ASPARTYL/LYSYL-TRNA SYNTHETASE"/>
    <property type="match status" value="1"/>
</dbReference>
<keyword evidence="5 7" id="KW-0648">Protein biosynthesis</keyword>
<dbReference type="CDD" id="cd00776">
    <property type="entry name" value="AsxRS_core"/>
    <property type="match status" value="1"/>
</dbReference>
<dbReference type="Gene3D" id="2.40.50.140">
    <property type="entry name" value="Nucleic acid-binding proteins"/>
    <property type="match status" value="1"/>
</dbReference>
<evidence type="ECO:0000256" key="4">
    <source>
        <dbReference type="ARBA" id="ARBA00022840"/>
    </source>
</evidence>
<proteinExistence type="inferred from homology"/>
<dbReference type="GO" id="GO:0003676">
    <property type="term" value="F:nucleic acid binding"/>
    <property type="evidence" value="ECO:0007669"/>
    <property type="project" value="InterPro"/>
</dbReference>